<dbReference type="InterPro" id="IPR009091">
    <property type="entry name" value="RCC1/BLIP-II"/>
</dbReference>
<evidence type="ECO:0000256" key="1">
    <source>
        <dbReference type="ARBA" id="ARBA00022737"/>
    </source>
</evidence>
<feature type="repeat" description="RCC1" evidence="2">
    <location>
        <begin position="857"/>
        <end position="909"/>
    </location>
</feature>
<dbReference type="EMBL" id="JBICCN010000026">
    <property type="protein sequence ID" value="KAL3102113.1"/>
    <property type="molecule type" value="Genomic_DNA"/>
</dbReference>
<evidence type="ECO:0000313" key="5">
    <source>
        <dbReference type="EMBL" id="KAL3102113.1"/>
    </source>
</evidence>
<feature type="region of interest" description="Disordered" evidence="4">
    <location>
        <begin position="998"/>
        <end position="1021"/>
    </location>
</feature>
<dbReference type="Gene3D" id="2.130.10.30">
    <property type="entry name" value="Regulator of chromosome condensation 1/beta-lactamase-inhibitor protein II"/>
    <property type="match status" value="2"/>
</dbReference>
<dbReference type="Proteomes" id="UP001620645">
    <property type="component" value="Unassembled WGS sequence"/>
</dbReference>
<dbReference type="Pfam" id="PF13540">
    <property type="entry name" value="RCC1_2"/>
    <property type="match status" value="1"/>
</dbReference>
<evidence type="ECO:0000256" key="4">
    <source>
        <dbReference type="SAM" id="MobiDB-lite"/>
    </source>
</evidence>
<keyword evidence="6" id="KW-1185">Reference proteome</keyword>
<feature type="repeat" description="RCC1" evidence="2">
    <location>
        <begin position="1066"/>
        <end position="1117"/>
    </location>
</feature>
<name>A0ABD2KH86_HETSC</name>
<keyword evidence="3" id="KW-0175">Coiled coil</keyword>
<proteinExistence type="predicted"/>
<dbReference type="PANTHER" id="PTHR22870">
    <property type="entry name" value="REGULATOR OF CHROMOSOME CONDENSATION"/>
    <property type="match status" value="1"/>
</dbReference>
<evidence type="ECO:0000256" key="3">
    <source>
        <dbReference type="SAM" id="Coils"/>
    </source>
</evidence>
<protein>
    <submittedName>
        <fullName evidence="5">Uncharacterized protein</fullName>
    </submittedName>
</protein>
<dbReference type="PRINTS" id="PR00633">
    <property type="entry name" value="RCCNDNSATION"/>
</dbReference>
<dbReference type="PROSITE" id="PS00626">
    <property type="entry name" value="RCC1_2"/>
    <property type="match status" value="1"/>
</dbReference>
<evidence type="ECO:0000256" key="2">
    <source>
        <dbReference type="PROSITE-ProRule" id="PRU00235"/>
    </source>
</evidence>
<dbReference type="InterPro" id="IPR051210">
    <property type="entry name" value="Ub_ligase/GEF_domain"/>
</dbReference>
<reference evidence="5 6" key="1">
    <citation type="submission" date="2024-10" db="EMBL/GenBank/DDBJ databases">
        <authorList>
            <person name="Kim D."/>
        </authorList>
    </citation>
    <scope>NUCLEOTIDE SEQUENCE [LARGE SCALE GENOMIC DNA]</scope>
    <source>
        <strain evidence="5">Taebaek</strain>
    </source>
</reference>
<dbReference type="InterPro" id="IPR000408">
    <property type="entry name" value="Reg_chr_condens"/>
</dbReference>
<dbReference type="SUPFAM" id="SSF50985">
    <property type="entry name" value="RCC1/BLIP-II"/>
    <property type="match status" value="2"/>
</dbReference>
<comment type="caution">
    <text evidence="5">The sequence shown here is derived from an EMBL/GenBank/DDBJ whole genome shotgun (WGS) entry which is preliminary data.</text>
</comment>
<feature type="repeat" description="RCC1" evidence="2">
    <location>
        <begin position="806"/>
        <end position="856"/>
    </location>
</feature>
<gene>
    <name evidence="5" type="ORF">niasHS_003522</name>
</gene>
<organism evidence="5 6">
    <name type="scientific">Heterodera schachtii</name>
    <name type="common">Sugarbeet cyst nematode worm</name>
    <name type="synonym">Tylenchus schachtii</name>
    <dbReference type="NCBI Taxonomy" id="97005"/>
    <lineage>
        <taxon>Eukaryota</taxon>
        <taxon>Metazoa</taxon>
        <taxon>Ecdysozoa</taxon>
        <taxon>Nematoda</taxon>
        <taxon>Chromadorea</taxon>
        <taxon>Rhabditida</taxon>
        <taxon>Tylenchina</taxon>
        <taxon>Tylenchomorpha</taxon>
        <taxon>Tylenchoidea</taxon>
        <taxon>Heteroderidae</taxon>
        <taxon>Heteroderinae</taxon>
        <taxon>Heterodera</taxon>
    </lineage>
</organism>
<dbReference type="Pfam" id="PF00415">
    <property type="entry name" value="RCC1"/>
    <property type="match status" value="3"/>
</dbReference>
<evidence type="ECO:0000313" key="6">
    <source>
        <dbReference type="Proteomes" id="UP001620645"/>
    </source>
</evidence>
<feature type="coiled-coil region" evidence="3">
    <location>
        <begin position="502"/>
        <end position="529"/>
    </location>
</feature>
<accession>A0ABD2KH86</accession>
<dbReference type="PROSITE" id="PS50012">
    <property type="entry name" value="RCC1_3"/>
    <property type="match status" value="4"/>
</dbReference>
<dbReference type="PANTHER" id="PTHR22870:SF408">
    <property type="entry name" value="OS09G0560450 PROTEIN"/>
    <property type="match status" value="1"/>
</dbReference>
<keyword evidence="1" id="KW-0677">Repeat</keyword>
<feature type="repeat" description="RCC1" evidence="2">
    <location>
        <begin position="910"/>
        <end position="965"/>
    </location>
</feature>
<sequence>MSLNPLSIELEVSEDKLTTNNEQLLHSFSPCEIVISHAQFSDGNFSLFLLLTSNANLLVQYKFCVSSQFTSVSLKKFFPEKDFSHLATVAITADCSLIVCISNDGPTIFMVPFCAFINVSWSRGPTLLVPHPTSFSLLGFESAVSDHSPLSSAICFQSSNGHTFLMFGDLSGSLFIANLNLRRIDAKIDLGIGICSLHSFTETDGKHLLLVSLSDRTQVILPFQGRDFSVRETLIRITPSQIHRIDKHLYIFPQLNESVCVIDSSKKQLALFDSLLSVWSASPRFCLECFESAFVRQVICTSQMVAVLTPHNLSVQFRSFQSNGNSLRYAPMEVILPPQFSCKTLHLIASANSTQKGESPLQCFSALTEKGLFALRTQKPFNDFIFALLDSQFYSSNCLSSFAVSLQISPAELCLSLLRHSLRNPSNFQSVQIDGIISLAFKCKIDPNEILSVLRENSRGHFLLPFLRIKIERDSGDDAFRQLFLGVILGRITQITDEEAKNGEESEHGKELEAEKNALESELRLFLNKFDTDASDLLLLSLRHSLFSCVCVLLCRNAPLHSPTVARSLLELSDWNNRRVGSLLKCLSLVHWPSVDSFSPAIVVKLFTLVPSVNIVQLKMLNRIAKLLAQRSIESAHSLQLFCSLRLSHLTAGRNELLNLAQKMDRNSVDCASNCTVLLAEDVCGTVNSCDLSDREEFQPFFWGEFSAGIQRLLRNERAKSDGEKCAAFAIGSAIPTAEKNGEKGIVDNASDAVSATKKRLLGRKERPNAFSLCPFPGAVKVANSDLTFCAVACGTEHVLLLTDDGRLFSWGINRFGQCGNGTEEPIHAPIEIIGKWGRIVSICAGHYHSGFISEKDEIYLWGWGLHGQLGNGRTANLKRPAKSRPFTALDCVKKFCLGYSHSLALLADGRVFGCGAFSHGQLGIDPRNLEGCPTKALAPVQLPFPMPISLIASKYFHGIALGVDHLRRKVLFEWGDSPQSLKMNAFLQKRLKLKQKKAKDKNLKMNGQENPPTAERKGEAKVATIEMDELERVHFNIRTVCEWNGAEVKALSAGFNHSALLTSDGQLFTWGKSLEMQLGHQNRKEKGKPTKVDVPETVRWSEVVCARNFTTAISVEGKVFVWGRNDKFQLGLGKTTKKGAACQIRTIALKSDKGNAQRSVELPVDNCVERPTIVHGLRAFVESEAQTIPDEKQLNEMISNADQLSLDSLSRFLLRHSVPHWSAVQIHLMSGDLLAALRLLAVLAQSEDVPSESVSPLSPSNWSERPVAVIARANVPKVSSPSAVPFPSKGSSESKRMVAVQLKSTFCSSPSLPSAADNEHLPMRRLDSFHAFVDKIWAVLRVHPSREVQTCALIELLLHRFPIFNRLAMDLCLCRLVDPFLTISNPSQSVPFSSIRPLLPSRIRLTEIGIRERAALLRLAKVTDRSKTHFHALKDRCDRLLAQKKWRFFSACGHFEKCIGGGKEFGAKRTKRMQCAKCEAEGRAVNGPNIAN</sequence>